<keyword evidence="1 6" id="KW-1277">Toxin-antitoxin system</keyword>
<evidence type="ECO:0000256" key="5">
    <source>
        <dbReference type="ARBA" id="ARBA00022842"/>
    </source>
</evidence>
<dbReference type="GO" id="GO:0016787">
    <property type="term" value="F:hydrolase activity"/>
    <property type="evidence" value="ECO:0007669"/>
    <property type="project" value="UniProtKB-KW"/>
</dbReference>
<comment type="similarity">
    <text evidence="6">Belongs to the PINc/VapC protein family.</text>
</comment>
<feature type="domain" description="PIN" evidence="7">
    <location>
        <begin position="4"/>
        <end position="127"/>
    </location>
</feature>
<evidence type="ECO:0000256" key="3">
    <source>
        <dbReference type="ARBA" id="ARBA00022723"/>
    </source>
</evidence>
<dbReference type="EC" id="3.1.-.-" evidence="6"/>
<sequence>MIVIADTSGLLALFNSGDPAHPAVRQAAGKCGLLVASPLALTEVHHVATSRAGRRAADHILRSITGLVRSRRIVLEPPTAEILDAALTVRARYASLNLDLVDAVNVALAAEYDTDTVLTRDIRDFRALRPLAGRYTHFRILPDDF</sequence>
<dbReference type="Pfam" id="PF01850">
    <property type="entry name" value="PIN"/>
    <property type="match status" value="1"/>
</dbReference>
<proteinExistence type="inferred from homology"/>
<evidence type="ECO:0000256" key="4">
    <source>
        <dbReference type="ARBA" id="ARBA00022801"/>
    </source>
</evidence>
<dbReference type="EMBL" id="CP020570">
    <property type="protein sequence ID" value="ARF62317.1"/>
    <property type="molecule type" value="Genomic_DNA"/>
</dbReference>
<dbReference type="InterPro" id="IPR022907">
    <property type="entry name" value="VapC_family"/>
</dbReference>
<name>A0A1V0UB39_STRVN</name>
<dbReference type="HAMAP" id="MF_00265">
    <property type="entry name" value="VapC_Nob1"/>
    <property type="match status" value="1"/>
</dbReference>
<reference evidence="8 9" key="1">
    <citation type="submission" date="2017-03" db="EMBL/GenBank/DDBJ databases">
        <title>Complete Genome Sequence of a natural compounds producer, Streptomyces violaceus S21.</title>
        <authorList>
            <person name="Zhong C."/>
            <person name="Zhao Z."/>
            <person name="Fu J."/>
            <person name="Zong G."/>
            <person name="Qin R."/>
            <person name="Cao G."/>
        </authorList>
    </citation>
    <scope>NUCLEOTIDE SEQUENCE [LARGE SCALE GENOMIC DNA]</scope>
    <source>
        <strain evidence="8 9">S21</strain>
    </source>
</reference>
<evidence type="ECO:0000313" key="8">
    <source>
        <dbReference type="EMBL" id="ARF62317.1"/>
    </source>
</evidence>
<keyword evidence="6" id="KW-0800">Toxin</keyword>
<comment type="function">
    <text evidence="6">Toxic component of a toxin-antitoxin (TA) system. An RNase.</text>
</comment>
<dbReference type="SUPFAM" id="SSF88723">
    <property type="entry name" value="PIN domain-like"/>
    <property type="match status" value="1"/>
</dbReference>
<feature type="binding site" evidence="6">
    <location>
        <position position="102"/>
    </location>
    <ligand>
        <name>Mg(2+)</name>
        <dbReference type="ChEBI" id="CHEBI:18420"/>
    </ligand>
</feature>
<feature type="binding site" evidence="6">
    <location>
        <position position="6"/>
    </location>
    <ligand>
        <name>Mg(2+)</name>
        <dbReference type="ChEBI" id="CHEBI:18420"/>
    </ligand>
</feature>
<evidence type="ECO:0000256" key="1">
    <source>
        <dbReference type="ARBA" id="ARBA00022649"/>
    </source>
</evidence>
<keyword evidence="5 6" id="KW-0460">Magnesium</keyword>
<dbReference type="AlphaFoldDB" id="A0A1V0UB39"/>
<evidence type="ECO:0000313" key="9">
    <source>
        <dbReference type="Proteomes" id="UP000192445"/>
    </source>
</evidence>
<organism evidence="8 9">
    <name type="scientific">Streptomyces violaceoruber</name>
    <dbReference type="NCBI Taxonomy" id="1935"/>
    <lineage>
        <taxon>Bacteria</taxon>
        <taxon>Bacillati</taxon>
        <taxon>Actinomycetota</taxon>
        <taxon>Actinomycetes</taxon>
        <taxon>Kitasatosporales</taxon>
        <taxon>Streptomycetaceae</taxon>
        <taxon>Streptomyces</taxon>
        <taxon>Streptomyces violaceoruber group</taxon>
    </lineage>
</organism>
<dbReference type="InterPro" id="IPR002716">
    <property type="entry name" value="PIN_dom"/>
</dbReference>
<dbReference type="InterPro" id="IPR029060">
    <property type="entry name" value="PIN-like_dom_sf"/>
</dbReference>
<dbReference type="Gene3D" id="3.40.50.1010">
    <property type="entry name" value="5'-nuclease"/>
    <property type="match status" value="1"/>
</dbReference>
<dbReference type="KEGG" id="svu:B1H20_13575"/>
<keyword evidence="2 6" id="KW-0540">Nuclease</keyword>
<dbReference type="GeneID" id="63980595"/>
<evidence type="ECO:0000256" key="6">
    <source>
        <dbReference type="HAMAP-Rule" id="MF_00265"/>
    </source>
</evidence>
<dbReference type="GO" id="GO:0004540">
    <property type="term" value="F:RNA nuclease activity"/>
    <property type="evidence" value="ECO:0007669"/>
    <property type="project" value="InterPro"/>
</dbReference>
<dbReference type="STRING" id="1935.B1H20_13575"/>
<accession>A0A1V0UB39</accession>
<evidence type="ECO:0000256" key="2">
    <source>
        <dbReference type="ARBA" id="ARBA00022722"/>
    </source>
</evidence>
<keyword evidence="3 6" id="KW-0479">Metal-binding</keyword>
<dbReference type="Proteomes" id="UP000192445">
    <property type="component" value="Chromosome"/>
</dbReference>
<dbReference type="OrthoDB" id="5184258at2"/>
<comment type="cofactor">
    <cofactor evidence="6">
        <name>Mg(2+)</name>
        <dbReference type="ChEBI" id="CHEBI:18420"/>
    </cofactor>
</comment>
<dbReference type="GO" id="GO:0090729">
    <property type="term" value="F:toxin activity"/>
    <property type="evidence" value="ECO:0007669"/>
    <property type="project" value="UniProtKB-KW"/>
</dbReference>
<dbReference type="GO" id="GO:0000287">
    <property type="term" value="F:magnesium ion binding"/>
    <property type="evidence" value="ECO:0007669"/>
    <property type="project" value="UniProtKB-UniRule"/>
</dbReference>
<dbReference type="RefSeq" id="WP_030112187.1">
    <property type="nucleotide sequence ID" value="NZ_CP020570.1"/>
</dbReference>
<evidence type="ECO:0000259" key="7">
    <source>
        <dbReference type="Pfam" id="PF01850"/>
    </source>
</evidence>
<keyword evidence="4 6" id="KW-0378">Hydrolase</keyword>
<gene>
    <name evidence="6" type="primary">vapC</name>
    <name evidence="8" type="ORF">B1H20_13575</name>
</gene>
<protein>
    <recommendedName>
        <fullName evidence="6">Ribonuclease VapC</fullName>
        <shortName evidence="6">RNase VapC</shortName>
        <ecNumber evidence="6">3.1.-.-</ecNumber>
    </recommendedName>
    <alternativeName>
        <fullName evidence="6">Toxin VapC</fullName>
    </alternativeName>
</protein>